<dbReference type="Gene3D" id="3.90.280.10">
    <property type="entry name" value="PEBP-like"/>
    <property type="match status" value="1"/>
</dbReference>
<sequence length="436" mass="49814">MSACHKAARPLTRCLQNSQSSRRAVRTFTSSSRRNEEVAVESKAAPVWDPATVTSRKGEKALMKIGVMPIGSRRRRAAIQSSDNIPFEQLPYQCFQEALKVLKEDRAEKLEQIKTERLRISNLMAQDPSKVKGGEVQKERRLDSMRRHLEKLKIQADINDPLIKKRFEDGEGDMNKPIYRYLAQKQWAKYQRLLILQRINQLSIVPDVLPHFEPTADVRLVFRDRNVQHGEFVDSRVSEVPARLKVQVFDKGERLVSIVVVDSDVPNVEDDNFTSRCHYLATNVPLSPVINSIPLSKIAEENVVLPWLAPFAQKGSPYHRYSVFVLQQKAGEVLPVEKLREAVQRDGFLLKSFRHKNKLEPIGMSLFRSEWNEGTGEFNEATGQWDTGTAGVMARAGVEGADVELKRKKVVALKPKQKARGWEARHSSAKYRQLWR</sequence>
<evidence type="ECO:0000256" key="6">
    <source>
        <dbReference type="SAM" id="Coils"/>
    </source>
</evidence>
<organism evidence="7 8">
    <name type="scientific">Lachnellula suecica</name>
    <dbReference type="NCBI Taxonomy" id="602035"/>
    <lineage>
        <taxon>Eukaryota</taxon>
        <taxon>Fungi</taxon>
        <taxon>Dikarya</taxon>
        <taxon>Ascomycota</taxon>
        <taxon>Pezizomycotina</taxon>
        <taxon>Leotiomycetes</taxon>
        <taxon>Helotiales</taxon>
        <taxon>Lachnaceae</taxon>
        <taxon>Lachnellula</taxon>
    </lineage>
</organism>
<dbReference type="FunFam" id="1.20.58.1180:FF:000001">
    <property type="entry name" value="Mitochondrial large ribosomal subunit YmL35"/>
    <property type="match status" value="1"/>
</dbReference>
<evidence type="ECO:0000313" key="8">
    <source>
        <dbReference type="Proteomes" id="UP000469558"/>
    </source>
</evidence>
<dbReference type="Proteomes" id="UP000469558">
    <property type="component" value="Unassembled WGS sequence"/>
</dbReference>
<dbReference type="GO" id="GO:0005840">
    <property type="term" value="C:ribosome"/>
    <property type="evidence" value="ECO:0007669"/>
    <property type="project" value="UniProtKB-KW"/>
</dbReference>
<accession>A0A8T9BSA0</accession>
<keyword evidence="2" id="KW-0496">Mitochondrion</keyword>
<comment type="similarity">
    <text evidence="4">Belongs to the phosphatidylethanolamine-binding protein family. Mitochondrion-specific ribosomal protein mL38 subfamily.</text>
</comment>
<gene>
    <name evidence="7" type="ORF">LSUE1_G009026</name>
</gene>
<dbReference type="InterPro" id="IPR036610">
    <property type="entry name" value="PEBP-like_sf"/>
</dbReference>
<evidence type="ECO:0000256" key="3">
    <source>
        <dbReference type="ARBA" id="ARBA00037226"/>
    </source>
</evidence>
<dbReference type="AlphaFoldDB" id="A0A8T9BSA0"/>
<evidence type="ECO:0000256" key="5">
    <source>
        <dbReference type="ARBA" id="ARBA00039444"/>
    </source>
</evidence>
<evidence type="ECO:0000256" key="2">
    <source>
        <dbReference type="ARBA" id="ARBA00023128"/>
    </source>
</evidence>
<comment type="function">
    <text evidence="3">Component of the mitochondrial ribosome (mitoribosome), a dedicated translation machinery responsible for the synthesis of mitochondrial genome-encoded proteins, including at least some of the essential transmembrane subunits of the mitochondrial respiratory chain. The mitoribosomes are attached to the mitochondrial inner membrane and translation products are cotranslationally integrated into the membrane.</text>
</comment>
<dbReference type="EMBL" id="QGMK01002639">
    <property type="protein sequence ID" value="TVY57021.1"/>
    <property type="molecule type" value="Genomic_DNA"/>
</dbReference>
<dbReference type="PANTHER" id="PTHR11362:SF82">
    <property type="entry name" value="PHOSPHATIDYLETHANOLAMINE-BINDING PROTEIN 4"/>
    <property type="match status" value="1"/>
</dbReference>
<dbReference type="Pfam" id="PF01161">
    <property type="entry name" value="PBP"/>
    <property type="match status" value="1"/>
</dbReference>
<evidence type="ECO:0000256" key="4">
    <source>
        <dbReference type="ARBA" id="ARBA00038016"/>
    </source>
</evidence>
<feature type="coiled-coil region" evidence="6">
    <location>
        <begin position="92"/>
        <end position="155"/>
    </location>
</feature>
<dbReference type="GO" id="GO:0005739">
    <property type="term" value="C:mitochondrion"/>
    <property type="evidence" value="ECO:0007669"/>
    <property type="project" value="UniProtKB-SubCell"/>
</dbReference>
<dbReference type="PANTHER" id="PTHR11362">
    <property type="entry name" value="PHOSPHATIDYLETHANOLAMINE-BINDING PROTEIN"/>
    <property type="match status" value="1"/>
</dbReference>
<reference evidence="7 8" key="1">
    <citation type="submission" date="2018-05" db="EMBL/GenBank/DDBJ databases">
        <title>Genome sequencing and assembly of the regulated plant pathogen Lachnellula willkommii and related sister species for the development of diagnostic species identification markers.</title>
        <authorList>
            <person name="Giroux E."/>
            <person name="Bilodeau G."/>
        </authorList>
    </citation>
    <scope>NUCLEOTIDE SEQUENCE [LARGE SCALE GENOMIC DNA]</scope>
    <source>
        <strain evidence="7 8">CBS 268.59</strain>
    </source>
</reference>
<keyword evidence="8" id="KW-1185">Reference proteome</keyword>
<dbReference type="FunFam" id="3.90.280.10:FF:000004">
    <property type="entry name" value="Mitochondrial large ribosomal subunit YmL35"/>
    <property type="match status" value="1"/>
</dbReference>
<evidence type="ECO:0000256" key="1">
    <source>
        <dbReference type="ARBA" id="ARBA00004173"/>
    </source>
</evidence>
<comment type="subcellular location">
    <subcellularLocation>
        <location evidence="1">Mitochondrion</location>
    </subcellularLocation>
</comment>
<dbReference type="CDD" id="cd00866">
    <property type="entry name" value="PEBP_euk"/>
    <property type="match status" value="1"/>
</dbReference>
<evidence type="ECO:0000313" key="7">
    <source>
        <dbReference type="EMBL" id="TVY57021.1"/>
    </source>
</evidence>
<keyword evidence="7" id="KW-0687">Ribonucleoprotein</keyword>
<keyword evidence="7" id="KW-0689">Ribosomal protein</keyword>
<comment type="caution">
    <text evidence="7">The sequence shown here is derived from an EMBL/GenBank/DDBJ whole genome shotgun (WGS) entry which is preliminary data.</text>
</comment>
<dbReference type="Gene3D" id="1.20.58.1180">
    <property type="match status" value="1"/>
</dbReference>
<dbReference type="OrthoDB" id="2153661at2759"/>
<proteinExistence type="inferred from homology"/>
<dbReference type="SUPFAM" id="SSF49777">
    <property type="entry name" value="PEBP-like"/>
    <property type="match status" value="1"/>
</dbReference>
<dbReference type="InterPro" id="IPR008914">
    <property type="entry name" value="PEBP"/>
</dbReference>
<keyword evidence="6" id="KW-0175">Coiled coil</keyword>
<protein>
    <recommendedName>
        <fullName evidence="5">Large ribosomal subunit protein mL38</fullName>
    </recommendedName>
</protein>
<name>A0A8T9BSA0_9HELO</name>
<dbReference type="InterPro" id="IPR035810">
    <property type="entry name" value="PEBP_euk"/>
</dbReference>